<feature type="transmembrane region" description="Helical" evidence="1">
    <location>
        <begin position="283"/>
        <end position="303"/>
    </location>
</feature>
<dbReference type="GeneID" id="6994607"/>
<evidence type="ECO:0000313" key="2">
    <source>
        <dbReference type="EMBL" id="EEA05256.1"/>
    </source>
</evidence>
<keyword evidence="1" id="KW-0472">Membrane</keyword>
<accession>B6AAL5</accession>
<sequence length="445" mass="52061">MNHGDRYGLKGGAKDARLSRTQILLLQMYYNTRRCCWNFSTPRECIRFSRILLDCPYTYMLPLIASIQSILTLILCHILANKLSHLPYRGIFIPYIHFLTIYYPERSIFVFGYLIGWLLFVSSIPMLYHLLYYHLPQPLEVWLPKDIESLYNNKDSGKIKEYQGDLESLDDYQDNLEDNLSVNDPFISNDYIYNKIEQVNECNLTNGKNSIVAKQGVLHRTIATIMLKIAFICLTISVLFAFLSIFFPFGLNFKRLFASKSTKYTMKFIIEYIDTIFFVSPSLFFNIFGFFHCLIISIYVIVYKRPVITLTSKLIKIYCCSVMVIVAFARFVFIFIIVYYCDFPSTTNQYFQTNYWDASSLLNDFSDIIEQDWVFYLRMSIGSISQLIIFTTMMTFTASYSLDIYQLHKSSSLSFGINEDSEKSLIFRNRLNSALTIDIYSERTT</sequence>
<reference evidence="2" key="1">
    <citation type="submission" date="2008-06" db="EMBL/GenBank/DDBJ databases">
        <authorList>
            <person name="Lorenzi H."/>
            <person name="Inman J."/>
            <person name="Miller J."/>
            <person name="Schobel S."/>
            <person name="Amedeo P."/>
            <person name="Caler E.V."/>
            <person name="da Silva J."/>
        </authorList>
    </citation>
    <scope>NUCLEOTIDE SEQUENCE [LARGE SCALE GENOMIC DNA]</scope>
    <source>
        <strain evidence="2">RN66</strain>
    </source>
</reference>
<proteinExistence type="predicted"/>
<dbReference type="AlphaFoldDB" id="B6AAL5"/>
<feature type="transmembrane region" description="Helical" evidence="1">
    <location>
        <begin position="315"/>
        <end position="340"/>
    </location>
</feature>
<dbReference type="OrthoDB" id="340619at2759"/>
<dbReference type="OMA" id="ILCHILA"/>
<organism evidence="2 3">
    <name type="scientific">Cryptosporidium muris (strain RN66)</name>
    <dbReference type="NCBI Taxonomy" id="441375"/>
    <lineage>
        <taxon>Eukaryota</taxon>
        <taxon>Sar</taxon>
        <taxon>Alveolata</taxon>
        <taxon>Apicomplexa</taxon>
        <taxon>Conoidasida</taxon>
        <taxon>Coccidia</taxon>
        <taxon>Eucoccidiorida</taxon>
        <taxon>Eimeriorina</taxon>
        <taxon>Cryptosporidiidae</taxon>
        <taxon>Cryptosporidium</taxon>
    </lineage>
</organism>
<feature type="transmembrane region" description="Helical" evidence="1">
    <location>
        <begin position="383"/>
        <end position="402"/>
    </location>
</feature>
<dbReference type="RefSeq" id="XP_002139605.1">
    <property type="nucleotide sequence ID" value="XM_002139569.1"/>
</dbReference>
<dbReference type="VEuPathDB" id="CryptoDB:CMU_043300"/>
<feature type="transmembrane region" description="Helical" evidence="1">
    <location>
        <begin position="110"/>
        <end position="131"/>
    </location>
</feature>
<dbReference type="EMBL" id="DS989726">
    <property type="protein sequence ID" value="EEA05256.1"/>
    <property type="molecule type" value="Genomic_DNA"/>
</dbReference>
<keyword evidence="1" id="KW-0812">Transmembrane</keyword>
<feature type="transmembrane region" description="Helical" evidence="1">
    <location>
        <begin position="229"/>
        <end position="251"/>
    </location>
</feature>
<name>B6AAL5_CRYMR</name>
<feature type="transmembrane region" description="Helical" evidence="1">
    <location>
        <begin position="59"/>
        <end position="79"/>
    </location>
</feature>
<dbReference type="Proteomes" id="UP000001460">
    <property type="component" value="Unassembled WGS sequence"/>
</dbReference>
<keyword evidence="3" id="KW-1185">Reference proteome</keyword>
<evidence type="ECO:0000313" key="3">
    <source>
        <dbReference type="Proteomes" id="UP000001460"/>
    </source>
</evidence>
<feature type="transmembrane region" description="Helical" evidence="1">
    <location>
        <begin position="86"/>
        <end position="104"/>
    </location>
</feature>
<protein>
    <submittedName>
        <fullName evidence="2">Uncharacterized protein</fullName>
    </submittedName>
</protein>
<gene>
    <name evidence="2" type="ORF">CMU_043300</name>
</gene>
<keyword evidence="1" id="KW-1133">Transmembrane helix</keyword>
<evidence type="ECO:0000256" key="1">
    <source>
        <dbReference type="SAM" id="Phobius"/>
    </source>
</evidence>